<dbReference type="EMBL" id="JAULJE010000015">
    <property type="protein sequence ID" value="KAK1334615.1"/>
    <property type="molecule type" value="Genomic_DNA"/>
</dbReference>
<protein>
    <submittedName>
        <fullName evidence="1">Uncharacterized protein</fullName>
    </submittedName>
</protein>
<keyword evidence="2" id="KW-1185">Reference proteome</keyword>
<comment type="caution">
    <text evidence="1">The sequence shown here is derived from an EMBL/GenBank/DDBJ whole genome shotgun (WGS) entry which is preliminary data.</text>
</comment>
<reference evidence="1" key="1">
    <citation type="submission" date="2023-06" db="EMBL/GenBank/DDBJ databases">
        <title>Reference genome for the Northern bat (Eptesicus nilssonii), a most northern bat species.</title>
        <authorList>
            <person name="Laine V.N."/>
            <person name="Pulliainen A.T."/>
            <person name="Lilley T.M."/>
        </authorList>
    </citation>
    <scope>NUCLEOTIDE SEQUENCE</scope>
    <source>
        <strain evidence="1">BLF_Eptnil</strain>
        <tissue evidence="1">Kidney</tissue>
    </source>
</reference>
<evidence type="ECO:0000313" key="1">
    <source>
        <dbReference type="EMBL" id="KAK1334615.1"/>
    </source>
</evidence>
<accession>A0AA40HNP2</accession>
<evidence type="ECO:0000313" key="2">
    <source>
        <dbReference type="Proteomes" id="UP001177744"/>
    </source>
</evidence>
<sequence>MFLYVTSCCALGHIHIVQKEAVQDMRLLDPRLLCTKVLKKLFSLQTPRALHRPGAATPWTSSSWCPAVMEELLQTLHAEGICTRDLSSEALVGNPALIKTRLQPWTDEEDGVKVFGGVHTVPAAPHPFTCGICYKVQVNLWRLIHHQGTELDRDIHLWVSGCKNAKGEPSCWCPWSPMDRASRSRRAFRRRKIGAASCWIHCAAPWRTSPSPCCPAADSSKFLSTQQLREHWELRIWALTRKWPFPFGAYEQTFLAAVFPSLLQSFPPRHLLRHLESLSPSPHQSLGFNSISPCSSARGLVSPTLHQSPAWRLIQASRVEEPALPALELTSPSAIVEELAPTLRATLHSAAHPRPPALLSLGLHQPHLWSTSRCSGQQGTGRCDPTGFCSAHGGVSCVWDPRPYPASRPRLWHGHPLTFLGSPDWTISPATRGLSNTVTAACHLPRSIFGTHREPVTHEDLGMK</sequence>
<gene>
    <name evidence="1" type="ORF">QTO34_005622</name>
</gene>
<proteinExistence type="predicted"/>
<dbReference type="Proteomes" id="UP001177744">
    <property type="component" value="Unassembled WGS sequence"/>
</dbReference>
<organism evidence="1 2">
    <name type="scientific">Cnephaeus nilssonii</name>
    <name type="common">Northern bat</name>
    <name type="synonym">Eptesicus nilssonii</name>
    <dbReference type="NCBI Taxonomy" id="3371016"/>
    <lineage>
        <taxon>Eukaryota</taxon>
        <taxon>Metazoa</taxon>
        <taxon>Chordata</taxon>
        <taxon>Craniata</taxon>
        <taxon>Vertebrata</taxon>
        <taxon>Euteleostomi</taxon>
        <taxon>Mammalia</taxon>
        <taxon>Eutheria</taxon>
        <taxon>Laurasiatheria</taxon>
        <taxon>Chiroptera</taxon>
        <taxon>Yangochiroptera</taxon>
        <taxon>Vespertilionidae</taxon>
        <taxon>Cnephaeus</taxon>
    </lineage>
</organism>
<name>A0AA40HNP2_CNENI</name>
<dbReference type="AlphaFoldDB" id="A0AA40HNP2"/>